<comment type="caution">
    <text evidence="2">The sequence shown here is derived from an EMBL/GenBank/DDBJ whole genome shotgun (WGS) entry which is preliminary data.</text>
</comment>
<name>A0ABT4EY56_9BACI</name>
<dbReference type="Proteomes" id="UP001527052">
    <property type="component" value="Unassembled WGS sequence"/>
</dbReference>
<proteinExistence type="predicted"/>
<dbReference type="Gene3D" id="1.10.10.10">
    <property type="entry name" value="Winged helix-like DNA-binding domain superfamily/Winged helix DNA-binding domain"/>
    <property type="match status" value="1"/>
</dbReference>
<dbReference type="InterPro" id="IPR036388">
    <property type="entry name" value="WH-like_DNA-bd_sf"/>
</dbReference>
<evidence type="ECO:0000313" key="2">
    <source>
        <dbReference type="EMBL" id="MCY9549139.1"/>
    </source>
</evidence>
<reference evidence="2 3" key="1">
    <citation type="submission" date="2022-05" db="EMBL/GenBank/DDBJ databases">
        <title>Genome Sequencing of Bee-Associated Microbes.</title>
        <authorList>
            <person name="Dunlap C."/>
        </authorList>
    </citation>
    <scope>NUCLEOTIDE SEQUENCE [LARGE SCALE GENOMIC DNA]</scope>
    <source>
        <strain evidence="2 3">NRRL BD-083</strain>
    </source>
</reference>
<dbReference type="InterPro" id="IPR013196">
    <property type="entry name" value="HTH_11"/>
</dbReference>
<sequence length="41" mass="4809">MKSGRMFSILNLLVNHQKITAQELAEKLEVSKRTIYRVSFK</sequence>
<evidence type="ECO:0000313" key="3">
    <source>
        <dbReference type="Proteomes" id="UP001527052"/>
    </source>
</evidence>
<dbReference type="RefSeq" id="WP_268639127.1">
    <property type="nucleotide sequence ID" value="NZ_JAMDLZ010000040.1"/>
</dbReference>
<dbReference type="InterPro" id="IPR036390">
    <property type="entry name" value="WH_DNA-bd_sf"/>
</dbReference>
<organism evidence="2 3">
    <name type="scientific">Lysinibacillus xylanilyticus</name>
    <dbReference type="NCBI Taxonomy" id="582475"/>
    <lineage>
        <taxon>Bacteria</taxon>
        <taxon>Bacillati</taxon>
        <taxon>Bacillota</taxon>
        <taxon>Bacilli</taxon>
        <taxon>Bacillales</taxon>
        <taxon>Bacillaceae</taxon>
        <taxon>Lysinibacillus</taxon>
    </lineage>
</organism>
<protein>
    <submittedName>
        <fullName evidence="2">HTH domain-containing protein</fullName>
    </submittedName>
</protein>
<accession>A0ABT4EY56</accession>
<feature type="domain" description="Helix-turn-helix type 11" evidence="1">
    <location>
        <begin position="5"/>
        <end position="37"/>
    </location>
</feature>
<keyword evidence="3" id="KW-1185">Reference proteome</keyword>
<evidence type="ECO:0000259" key="1">
    <source>
        <dbReference type="Pfam" id="PF08279"/>
    </source>
</evidence>
<dbReference type="EMBL" id="JAMDLZ010000040">
    <property type="protein sequence ID" value="MCY9549139.1"/>
    <property type="molecule type" value="Genomic_DNA"/>
</dbReference>
<dbReference type="Pfam" id="PF08279">
    <property type="entry name" value="HTH_11"/>
    <property type="match status" value="1"/>
</dbReference>
<gene>
    <name evidence="2" type="ORF">M5W82_19870</name>
</gene>
<dbReference type="SUPFAM" id="SSF46785">
    <property type="entry name" value="Winged helix' DNA-binding domain"/>
    <property type="match status" value="1"/>
</dbReference>